<accession>A0A2U0UJX9</accession>
<protein>
    <recommendedName>
        <fullName evidence="3">N-acetyltransferase domain-containing protein</fullName>
    </recommendedName>
</protein>
<dbReference type="Proteomes" id="UP000245870">
    <property type="component" value="Unassembled WGS sequence"/>
</dbReference>
<reference evidence="1 2" key="1">
    <citation type="submission" date="2018-05" db="EMBL/GenBank/DDBJ databases">
        <title>Genomic Encyclopedia of Type Strains, Phase IV (KMG-IV): sequencing the most valuable type-strain genomes for metagenomic binning, comparative biology and taxonomic classification.</title>
        <authorList>
            <person name="Goeker M."/>
        </authorList>
    </citation>
    <scope>NUCLEOTIDE SEQUENCE [LARGE SCALE GENOMIC DNA]</scope>
    <source>
        <strain evidence="1 2">DSM 100333</strain>
    </source>
</reference>
<evidence type="ECO:0000313" key="2">
    <source>
        <dbReference type="Proteomes" id="UP000245870"/>
    </source>
</evidence>
<dbReference type="OrthoDB" id="9806005at2"/>
<sequence>MAIEIKKVETKKDLKAFIEFHYKLYEDCPYDVPSLYNDEINALSKDKNAAFDFCEAEYFLAYKDGRLVGRVAAIINHRANERWDNKDVRFGWLDFVDDIDVSRALFDAVADYGRRKGMTHMIGPLGFSDMDREGMLTFGFDRLSTAATLYNYPYYPQHIERLGGFEKDNDYVEYLIHVPDKVPEKLVKISEMIENRYNLHVKKVTPREVREGYARKLFHIINATYVDLYGFVSLTDKQIDQYVKMFLPVIDFDLVTVVVDGNDNDKEVGIAITIPSISKALKKCRRGRLLPFGWWHLLRTVKFHKTEGLDLLLIGVLPEYRSKGANALMFNDLIPRYIKYGFKWGESQVEMVTNTGVQGQWEMFEHENHKARRCYRKKI</sequence>
<gene>
    <name evidence="1" type="ORF">C7379_10380</name>
</gene>
<dbReference type="InterPro" id="IPR016181">
    <property type="entry name" value="Acyl_CoA_acyltransferase"/>
</dbReference>
<dbReference type="AlphaFoldDB" id="A0A2U0UJX9"/>
<dbReference type="Gene3D" id="3.40.630.30">
    <property type="match status" value="1"/>
</dbReference>
<dbReference type="SUPFAM" id="SSF55729">
    <property type="entry name" value="Acyl-CoA N-acyltransferases (Nat)"/>
    <property type="match status" value="1"/>
</dbReference>
<evidence type="ECO:0000313" key="1">
    <source>
        <dbReference type="EMBL" id="PVX57957.1"/>
    </source>
</evidence>
<dbReference type="PANTHER" id="PTHR41368:SF1">
    <property type="entry name" value="PROTEIN YGHO"/>
    <property type="match status" value="1"/>
</dbReference>
<organism evidence="1 2">
    <name type="scientific">Hallella colorans</name>
    <dbReference type="NCBI Taxonomy" id="1703337"/>
    <lineage>
        <taxon>Bacteria</taxon>
        <taxon>Pseudomonadati</taxon>
        <taxon>Bacteroidota</taxon>
        <taxon>Bacteroidia</taxon>
        <taxon>Bacteroidales</taxon>
        <taxon>Prevotellaceae</taxon>
        <taxon>Hallella</taxon>
    </lineage>
</organism>
<dbReference type="RefSeq" id="WP_116615823.1">
    <property type="nucleotide sequence ID" value="NZ_QENY01000003.1"/>
</dbReference>
<dbReference type="EMBL" id="QENY01000003">
    <property type="protein sequence ID" value="PVX57957.1"/>
    <property type="molecule type" value="Genomic_DNA"/>
</dbReference>
<evidence type="ECO:0008006" key="3">
    <source>
        <dbReference type="Google" id="ProtNLM"/>
    </source>
</evidence>
<proteinExistence type="predicted"/>
<dbReference type="InterPro" id="IPR039968">
    <property type="entry name" value="BcerS-like"/>
</dbReference>
<name>A0A2U0UJX9_9BACT</name>
<keyword evidence="2" id="KW-1185">Reference proteome</keyword>
<comment type="caution">
    <text evidence="1">The sequence shown here is derived from an EMBL/GenBank/DDBJ whole genome shotgun (WGS) entry which is preliminary data.</text>
</comment>
<dbReference type="PANTHER" id="PTHR41368">
    <property type="entry name" value="PROTEIN YGHO"/>
    <property type="match status" value="1"/>
</dbReference>